<evidence type="ECO:0000313" key="1">
    <source>
        <dbReference type="EMBL" id="GBP20655.1"/>
    </source>
</evidence>
<sequence length="130" mass="15063">MRTFRGKRRRRLIFTDTGHLCRSEYVHVYLRTFISDVEHFAFERGGFNVVRISVCWRKYLALLHLQLRAVFAFMLKAFDREGGRRWCGGRRGWRCRGGARAHVPGRGQRTKTVYEESAFSTPPTIPGAAG</sequence>
<keyword evidence="2" id="KW-1185">Reference proteome</keyword>
<accession>A0A4C1U2S0</accession>
<gene>
    <name evidence="1" type="ORF">EVAR_16527_1</name>
</gene>
<reference evidence="1 2" key="1">
    <citation type="journal article" date="2019" name="Commun. Biol.">
        <title>The bagworm genome reveals a unique fibroin gene that provides high tensile strength.</title>
        <authorList>
            <person name="Kono N."/>
            <person name="Nakamura H."/>
            <person name="Ohtoshi R."/>
            <person name="Tomita M."/>
            <person name="Numata K."/>
            <person name="Arakawa K."/>
        </authorList>
    </citation>
    <scope>NUCLEOTIDE SEQUENCE [LARGE SCALE GENOMIC DNA]</scope>
</reference>
<evidence type="ECO:0000313" key="2">
    <source>
        <dbReference type="Proteomes" id="UP000299102"/>
    </source>
</evidence>
<proteinExistence type="predicted"/>
<dbReference type="AlphaFoldDB" id="A0A4C1U2S0"/>
<protein>
    <submittedName>
        <fullName evidence="1">Uncharacterized protein</fullName>
    </submittedName>
</protein>
<comment type="caution">
    <text evidence="1">The sequence shown here is derived from an EMBL/GenBank/DDBJ whole genome shotgun (WGS) entry which is preliminary data.</text>
</comment>
<dbReference type="EMBL" id="BGZK01000121">
    <property type="protein sequence ID" value="GBP20655.1"/>
    <property type="molecule type" value="Genomic_DNA"/>
</dbReference>
<dbReference type="Proteomes" id="UP000299102">
    <property type="component" value="Unassembled WGS sequence"/>
</dbReference>
<organism evidence="1 2">
    <name type="scientific">Eumeta variegata</name>
    <name type="common">Bagworm moth</name>
    <name type="synonym">Eumeta japonica</name>
    <dbReference type="NCBI Taxonomy" id="151549"/>
    <lineage>
        <taxon>Eukaryota</taxon>
        <taxon>Metazoa</taxon>
        <taxon>Ecdysozoa</taxon>
        <taxon>Arthropoda</taxon>
        <taxon>Hexapoda</taxon>
        <taxon>Insecta</taxon>
        <taxon>Pterygota</taxon>
        <taxon>Neoptera</taxon>
        <taxon>Endopterygota</taxon>
        <taxon>Lepidoptera</taxon>
        <taxon>Glossata</taxon>
        <taxon>Ditrysia</taxon>
        <taxon>Tineoidea</taxon>
        <taxon>Psychidae</taxon>
        <taxon>Oiketicinae</taxon>
        <taxon>Eumeta</taxon>
    </lineage>
</organism>
<name>A0A4C1U2S0_EUMVA</name>